<dbReference type="Pfam" id="PF03473">
    <property type="entry name" value="MOSC"/>
    <property type="match status" value="1"/>
</dbReference>
<dbReference type="Proteomes" id="UP000595703">
    <property type="component" value="Chromosome"/>
</dbReference>
<reference evidence="2 3" key="4">
    <citation type="journal article" date="2020" name="Sci. Rep.">
        <title>beta-carboline chemical signals induce reveromycin production through a LuxR family regulator in Streptomyces sp. SN-593.</title>
        <authorList>
            <person name="Panthee S."/>
            <person name="Kito N."/>
            <person name="Hayashi T."/>
            <person name="Shimizu T."/>
            <person name="Ishikawa J."/>
            <person name="Hamamoto H."/>
            <person name="Osada H."/>
            <person name="Takahashi S."/>
        </authorList>
    </citation>
    <scope>NUCLEOTIDE SEQUENCE [LARGE SCALE GENOMIC DNA]</scope>
    <source>
        <strain evidence="2 3">SN-593</strain>
    </source>
</reference>
<organism evidence="2 3">
    <name type="scientific">Actinacidiphila reveromycinica</name>
    <dbReference type="NCBI Taxonomy" id="659352"/>
    <lineage>
        <taxon>Bacteria</taxon>
        <taxon>Bacillati</taxon>
        <taxon>Actinomycetota</taxon>
        <taxon>Actinomycetes</taxon>
        <taxon>Kitasatosporales</taxon>
        <taxon>Streptomycetaceae</taxon>
        <taxon>Actinacidiphila</taxon>
    </lineage>
</organism>
<dbReference type="SUPFAM" id="SSF50800">
    <property type="entry name" value="PK beta-barrel domain-like"/>
    <property type="match status" value="1"/>
</dbReference>
<dbReference type="KEGG" id="arev:RVR_9389"/>
<reference evidence="2 3" key="1">
    <citation type="journal article" date="2010" name="J. Bacteriol.">
        <title>Biochemical characterization of a novel indole prenyltransferase from Streptomyces sp. SN-593.</title>
        <authorList>
            <person name="Takahashi S."/>
            <person name="Takagi H."/>
            <person name="Toyoda A."/>
            <person name="Uramoto M."/>
            <person name="Nogawa T."/>
            <person name="Ueki M."/>
            <person name="Sakaki Y."/>
            <person name="Osada H."/>
        </authorList>
    </citation>
    <scope>NUCLEOTIDE SEQUENCE [LARGE SCALE GENOMIC DNA]</scope>
    <source>
        <strain evidence="2 3">SN-593</strain>
    </source>
</reference>
<sequence length="275" mass="29227">MGALLRYPVKSMLGEEVGAAEVTERGLPHDRGLALVHRESGKVASAKNPRMWRRLLTLSAHATPAAVRIVPPDGKALWSTDADVDERLSELLGQPVVLTGRPPAGAELDRAHPDEVLRHGIRAPVGVDVGRLGGAAPEGTFFDFAPLHLITSATLRRIGELSPLGAVDVARYRPNIVVDGAGAGFAENDWLGRDLRIGERLTLRVIARTPRCAVPTLAHGPLPRDTHALRVPAAHNRVEPMADSDPQPCAGVYAQVVRPGRVAVGDRLTLLAAGG</sequence>
<name>A0A7U3UZN7_9ACTN</name>
<keyword evidence="3" id="KW-1185">Reference proteome</keyword>
<protein>
    <recommendedName>
        <fullName evidence="1">MOSC domain-containing protein</fullName>
    </recommendedName>
</protein>
<dbReference type="InterPro" id="IPR005303">
    <property type="entry name" value="MOCOS_middle"/>
</dbReference>
<accession>A0A7U3UZN7</accession>
<evidence type="ECO:0000313" key="3">
    <source>
        <dbReference type="Proteomes" id="UP000595703"/>
    </source>
</evidence>
<gene>
    <name evidence="2" type="ORF">RVR_9389</name>
</gene>
<dbReference type="InterPro" id="IPR005302">
    <property type="entry name" value="MoCF_Sase_C"/>
</dbReference>
<dbReference type="GO" id="GO:0003824">
    <property type="term" value="F:catalytic activity"/>
    <property type="evidence" value="ECO:0007669"/>
    <property type="project" value="InterPro"/>
</dbReference>
<dbReference type="EMBL" id="AP018365">
    <property type="protein sequence ID" value="BBB01808.1"/>
    <property type="molecule type" value="Genomic_DNA"/>
</dbReference>
<feature type="domain" description="MOSC" evidence="1">
    <location>
        <begin position="106"/>
        <end position="271"/>
    </location>
</feature>
<dbReference type="GO" id="GO:0030170">
    <property type="term" value="F:pyridoxal phosphate binding"/>
    <property type="evidence" value="ECO:0007669"/>
    <property type="project" value="InterPro"/>
</dbReference>
<evidence type="ECO:0000313" key="2">
    <source>
        <dbReference type="EMBL" id="BBB01808.1"/>
    </source>
</evidence>
<evidence type="ECO:0000259" key="1">
    <source>
        <dbReference type="PROSITE" id="PS51340"/>
    </source>
</evidence>
<dbReference type="Gene3D" id="2.40.33.20">
    <property type="entry name" value="PK beta-barrel domain-like"/>
    <property type="match status" value="1"/>
</dbReference>
<dbReference type="PROSITE" id="PS51340">
    <property type="entry name" value="MOSC"/>
    <property type="match status" value="1"/>
</dbReference>
<proteinExistence type="predicted"/>
<dbReference type="AlphaFoldDB" id="A0A7U3UZN7"/>
<dbReference type="GO" id="GO:0030151">
    <property type="term" value="F:molybdenum ion binding"/>
    <property type="evidence" value="ECO:0007669"/>
    <property type="project" value="InterPro"/>
</dbReference>
<dbReference type="Pfam" id="PF03476">
    <property type="entry name" value="MOSC_N"/>
    <property type="match status" value="1"/>
</dbReference>
<reference evidence="2 3" key="3">
    <citation type="journal article" date="2011" name="Nat. Chem. Biol.">
        <title>Reveromycin A biosynthesis uses RevG and RevJ for stereospecific spiroacetal formation.</title>
        <authorList>
            <person name="Takahashi S."/>
            <person name="Toyoda A."/>
            <person name="Sekiyama Y."/>
            <person name="Takagi H."/>
            <person name="Nogawa T."/>
            <person name="Uramoto M."/>
            <person name="Suzuki R."/>
            <person name="Koshino H."/>
            <person name="Kumano T."/>
            <person name="Panthee S."/>
            <person name="Dairi T."/>
            <person name="Ishikawa J."/>
            <person name="Ikeda H."/>
            <person name="Sakaki Y."/>
            <person name="Osada H."/>
        </authorList>
    </citation>
    <scope>NUCLEOTIDE SEQUENCE [LARGE SCALE GENOMIC DNA]</scope>
    <source>
        <strain evidence="2 3">SN-593</strain>
    </source>
</reference>
<reference evidence="2 3" key="2">
    <citation type="journal article" date="2011" name="J. Antibiot.">
        <title>Furaquinocins I and J: novel polyketide isoprenoid hybrid compounds from Streptomyces reveromyceticus SN-593.</title>
        <authorList>
            <person name="Panthee S."/>
            <person name="Takahashi S."/>
            <person name="Takagi H."/>
            <person name="Nogawa T."/>
            <person name="Oowada E."/>
            <person name="Uramoto M."/>
            <person name="Osada H."/>
        </authorList>
    </citation>
    <scope>NUCLEOTIDE SEQUENCE [LARGE SCALE GENOMIC DNA]</scope>
    <source>
        <strain evidence="2 3">SN-593</strain>
    </source>
</reference>
<dbReference type="InterPro" id="IPR011037">
    <property type="entry name" value="Pyrv_Knase-like_insert_dom_sf"/>
</dbReference>